<dbReference type="InterPro" id="IPR019787">
    <property type="entry name" value="Znf_PHD-finger"/>
</dbReference>
<feature type="domain" description="PHD-type" evidence="9">
    <location>
        <begin position="11"/>
        <end position="57"/>
    </location>
</feature>
<protein>
    <recommendedName>
        <fullName evidence="13">Protein kinase C-binding protein 1</fullName>
    </recommendedName>
</protein>
<dbReference type="SUPFAM" id="SSF63748">
    <property type="entry name" value="Tudor/PWWP/MBT"/>
    <property type="match status" value="1"/>
</dbReference>
<keyword evidence="4" id="KW-0007">Acetylation</keyword>
<dbReference type="PANTHER" id="PTHR46453">
    <property type="entry name" value="PROTEIN KINASE C-BINDING PROTEIN 1"/>
    <property type="match status" value="1"/>
</dbReference>
<dbReference type="PROSITE" id="PS50812">
    <property type="entry name" value="PWWP"/>
    <property type="match status" value="1"/>
</dbReference>
<evidence type="ECO:0000256" key="7">
    <source>
        <dbReference type="PROSITE-ProRule" id="PRU00146"/>
    </source>
</evidence>
<keyword evidence="12" id="KW-1185">Reference proteome</keyword>
<dbReference type="Gene3D" id="3.30.40.10">
    <property type="entry name" value="Zinc/RING finger domain, C3HC4 (zinc finger)"/>
    <property type="match status" value="1"/>
</dbReference>
<keyword evidence="5 6" id="KW-0103">Bromodomain</keyword>
<keyword evidence="3" id="KW-0862">Zinc</keyword>
<dbReference type="Proteomes" id="UP001558652">
    <property type="component" value="Unassembled WGS sequence"/>
</dbReference>
<reference evidence="11 12" key="1">
    <citation type="submission" date="2024-07" db="EMBL/GenBank/DDBJ databases">
        <title>Chromosome-level genome assembly of the water stick insect Ranatra chinensis (Heteroptera: Nepidae).</title>
        <authorList>
            <person name="Liu X."/>
        </authorList>
    </citation>
    <scope>NUCLEOTIDE SEQUENCE [LARGE SCALE GENOMIC DNA]</scope>
    <source>
        <strain evidence="11">Cailab_2021Rc</strain>
        <tissue evidence="11">Muscle</tissue>
    </source>
</reference>
<keyword evidence="1" id="KW-0479">Metal-binding</keyword>
<dbReference type="Pfam" id="PF00855">
    <property type="entry name" value="PWWP"/>
    <property type="match status" value="1"/>
</dbReference>
<dbReference type="InterPro" id="IPR001965">
    <property type="entry name" value="Znf_PHD"/>
</dbReference>
<dbReference type="InterPro" id="IPR044075">
    <property type="entry name" value="PRKCBP1_PHD"/>
</dbReference>
<proteinExistence type="predicted"/>
<evidence type="ECO:0000256" key="6">
    <source>
        <dbReference type="PROSITE-ProRule" id="PRU00035"/>
    </source>
</evidence>
<dbReference type="SMART" id="SM00249">
    <property type="entry name" value="PHD"/>
    <property type="match status" value="1"/>
</dbReference>
<comment type="caution">
    <text evidence="11">The sequence shown here is derived from an EMBL/GenBank/DDBJ whole genome shotgun (WGS) entry which is preliminary data.</text>
</comment>
<feature type="non-terminal residue" evidence="11">
    <location>
        <position position="1"/>
    </location>
</feature>
<evidence type="ECO:0000259" key="9">
    <source>
        <dbReference type="PROSITE" id="PS50016"/>
    </source>
</evidence>
<dbReference type="InterPro" id="IPR001487">
    <property type="entry name" value="Bromodomain"/>
</dbReference>
<dbReference type="PROSITE" id="PS50016">
    <property type="entry name" value="ZF_PHD_2"/>
    <property type="match status" value="1"/>
</dbReference>
<evidence type="ECO:0000313" key="11">
    <source>
        <dbReference type="EMBL" id="KAL1132089.1"/>
    </source>
</evidence>
<evidence type="ECO:0000256" key="3">
    <source>
        <dbReference type="ARBA" id="ARBA00022833"/>
    </source>
</evidence>
<evidence type="ECO:0008006" key="13">
    <source>
        <dbReference type="Google" id="ProtNLM"/>
    </source>
</evidence>
<dbReference type="SUPFAM" id="SSF57903">
    <property type="entry name" value="FYVE/PHD zinc finger"/>
    <property type="match status" value="1"/>
</dbReference>
<dbReference type="InterPro" id="IPR000313">
    <property type="entry name" value="PWWP_dom"/>
</dbReference>
<evidence type="ECO:0000256" key="2">
    <source>
        <dbReference type="ARBA" id="ARBA00022771"/>
    </source>
</evidence>
<dbReference type="SMART" id="SM00297">
    <property type="entry name" value="BROMO"/>
    <property type="match status" value="1"/>
</dbReference>
<dbReference type="InterPro" id="IPR036427">
    <property type="entry name" value="Bromodomain-like_sf"/>
</dbReference>
<dbReference type="InterPro" id="IPR018359">
    <property type="entry name" value="Bromodomain_CS"/>
</dbReference>
<organism evidence="11 12">
    <name type="scientific">Ranatra chinensis</name>
    <dbReference type="NCBI Taxonomy" id="642074"/>
    <lineage>
        <taxon>Eukaryota</taxon>
        <taxon>Metazoa</taxon>
        <taxon>Ecdysozoa</taxon>
        <taxon>Arthropoda</taxon>
        <taxon>Hexapoda</taxon>
        <taxon>Insecta</taxon>
        <taxon>Pterygota</taxon>
        <taxon>Neoptera</taxon>
        <taxon>Paraneoptera</taxon>
        <taxon>Hemiptera</taxon>
        <taxon>Heteroptera</taxon>
        <taxon>Panheteroptera</taxon>
        <taxon>Nepomorpha</taxon>
        <taxon>Nepidae</taxon>
        <taxon>Ranatrinae</taxon>
        <taxon>Ranatra</taxon>
    </lineage>
</organism>
<dbReference type="PRINTS" id="PR00503">
    <property type="entry name" value="BROMODOMAIN"/>
</dbReference>
<evidence type="ECO:0000256" key="5">
    <source>
        <dbReference type="ARBA" id="ARBA00023117"/>
    </source>
</evidence>
<dbReference type="SUPFAM" id="SSF47370">
    <property type="entry name" value="Bromodomain"/>
    <property type="match status" value="1"/>
</dbReference>
<name>A0ABD0Z9S2_9HEMI</name>
<dbReference type="PANTHER" id="PTHR46453:SF5">
    <property type="entry name" value="PROTEIN KINASE C-BINDING PROTEIN 1 ISOFORM X1"/>
    <property type="match status" value="1"/>
</dbReference>
<gene>
    <name evidence="11" type="ORF">AAG570_010047</name>
</gene>
<sequence length="246" mass="28715">FQPPKLKGDVDIFCWRCHKDGSSIISCRICPRVFHTRCARLETPPSNDWICHECATVLRAENAETRSEALKSLSIEQFSKLLRFVIQRMRYHDGSAHFDSPVDLKEYPQYRDFVIKPIDLTMLENNIKNLMYGSTEAFLADTKWLVHNSIIFNSVHSELTTFARALVKIAKQETEEIENCPDCYKHAHTLKENLWFIEPCRRPHILVWAKLKGFPYWPGKVMRSVGNTVDVRFFGDHNRCVTRNQV</sequence>
<feature type="domain" description="Bromo" evidence="8">
    <location>
        <begin position="90"/>
        <end position="160"/>
    </location>
</feature>
<evidence type="ECO:0000259" key="10">
    <source>
        <dbReference type="PROSITE" id="PS50812"/>
    </source>
</evidence>
<dbReference type="PROSITE" id="PS01359">
    <property type="entry name" value="ZF_PHD_1"/>
    <property type="match status" value="1"/>
</dbReference>
<dbReference type="Pfam" id="PF00439">
    <property type="entry name" value="Bromodomain"/>
    <property type="match status" value="1"/>
</dbReference>
<dbReference type="InterPro" id="IPR019786">
    <property type="entry name" value="Zinc_finger_PHD-type_CS"/>
</dbReference>
<evidence type="ECO:0000313" key="12">
    <source>
        <dbReference type="Proteomes" id="UP001558652"/>
    </source>
</evidence>
<dbReference type="InterPro" id="IPR011011">
    <property type="entry name" value="Znf_FYVE_PHD"/>
</dbReference>
<dbReference type="InterPro" id="IPR013083">
    <property type="entry name" value="Znf_RING/FYVE/PHD"/>
</dbReference>
<dbReference type="CDD" id="cd15538">
    <property type="entry name" value="PHD_PRKCBP1"/>
    <property type="match status" value="1"/>
</dbReference>
<evidence type="ECO:0000256" key="1">
    <source>
        <dbReference type="ARBA" id="ARBA00022723"/>
    </source>
</evidence>
<accession>A0ABD0Z9S2</accession>
<dbReference type="PROSITE" id="PS00633">
    <property type="entry name" value="BROMODOMAIN_1"/>
    <property type="match status" value="1"/>
</dbReference>
<dbReference type="Gene3D" id="2.30.30.140">
    <property type="match status" value="1"/>
</dbReference>
<keyword evidence="2 7" id="KW-0863">Zinc-finger</keyword>
<evidence type="ECO:0000256" key="4">
    <source>
        <dbReference type="ARBA" id="ARBA00022990"/>
    </source>
</evidence>
<dbReference type="GO" id="GO:0008270">
    <property type="term" value="F:zinc ion binding"/>
    <property type="evidence" value="ECO:0007669"/>
    <property type="project" value="UniProtKB-KW"/>
</dbReference>
<feature type="domain" description="PWWP" evidence="10">
    <location>
        <begin position="203"/>
        <end position="246"/>
    </location>
</feature>
<evidence type="ECO:0000259" key="8">
    <source>
        <dbReference type="PROSITE" id="PS50014"/>
    </source>
</evidence>
<dbReference type="Gene3D" id="1.20.920.10">
    <property type="entry name" value="Bromodomain-like"/>
    <property type="match status" value="1"/>
</dbReference>
<dbReference type="EMBL" id="JBFDAA010000005">
    <property type="protein sequence ID" value="KAL1132089.1"/>
    <property type="molecule type" value="Genomic_DNA"/>
</dbReference>
<dbReference type="PROSITE" id="PS50014">
    <property type="entry name" value="BROMODOMAIN_2"/>
    <property type="match status" value="1"/>
</dbReference>
<dbReference type="AlphaFoldDB" id="A0ABD0Z9S2"/>